<feature type="transmembrane region" description="Helical" evidence="9">
    <location>
        <begin position="177"/>
        <end position="199"/>
    </location>
</feature>
<evidence type="ECO:0000256" key="4">
    <source>
        <dbReference type="ARBA" id="ARBA00022679"/>
    </source>
</evidence>
<organism evidence="12 13">
    <name type="scientific">Paractinoplanes ovalisporus</name>
    <dbReference type="NCBI Taxonomy" id="2810368"/>
    <lineage>
        <taxon>Bacteria</taxon>
        <taxon>Bacillati</taxon>
        <taxon>Actinomycetota</taxon>
        <taxon>Actinomycetes</taxon>
        <taxon>Micromonosporales</taxon>
        <taxon>Micromonosporaceae</taxon>
        <taxon>Paractinoplanes</taxon>
    </lineage>
</organism>
<dbReference type="Pfam" id="PF02518">
    <property type="entry name" value="HATPase_c"/>
    <property type="match status" value="1"/>
</dbReference>
<feature type="transmembrane region" description="Helical" evidence="9">
    <location>
        <begin position="12"/>
        <end position="35"/>
    </location>
</feature>
<gene>
    <name evidence="12" type="ORF">JIG36_22160</name>
</gene>
<evidence type="ECO:0000256" key="3">
    <source>
        <dbReference type="ARBA" id="ARBA00022553"/>
    </source>
</evidence>
<keyword evidence="5" id="KW-0547">Nucleotide-binding</keyword>
<feature type="transmembrane region" description="Helical" evidence="9">
    <location>
        <begin position="100"/>
        <end position="120"/>
    </location>
</feature>
<feature type="domain" description="Histidine kinase/HSP90-like ATPase" evidence="10">
    <location>
        <begin position="508"/>
        <end position="591"/>
    </location>
</feature>
<dbReference type="Proteomes" id="UP000632138">
    <property type="component" value="Unassembled WGS sequence"/>
</dbReference>
<evidence type="ECO:0000256" key="6">
    <source>
        <dbReference type="ARBA" id="ARBA00022777"/>
    </source>
</evidence>
<dbReference type="CDD" id="cd16917">
    <property type="entry name" value="HATPase_UhpB-NarQ-NarX-like"/>
    <property type="match status" value="1"/>
</dbReference>
<dbReference type="RefSeq" id="WP_203378293.1">
    <property type="nucleotide sequence ID" value="NZ_JAENHP010000007.1"/>
</dbReference>
<dbReference type="SUPFAM" id="SSF55874">
    <property type="entry name" value="ATPase domain of HSP90 chaperone/DNA topoisomerase II/histidine kinase"/>
    <property type="match status" value="1"/>
</dbReference>
<evidence type="ECO:0000313" key="13">
    <source>
        <dbReference type="Proteomes" id="UP000632138"/>
    </source>
</evidence>
<sequence length="593" mass="64293">MVDVHTGAAGRRVVGWGPVIATVVAGVFAGLSWAPRWEDDFLLGVLYLLDVASFAATGAFLLSDGRTGRLGWGMIGASFCYAVSWWWIWPPEWHVGPVPLISFVLGYGWFVVGGLALVRYPEPALRRRHEQVYFVTLAVWVFGGKLVVAALSRPEWKRWDAGAWWPTIVADRPLSELVSSVVGGGVTVLALMLPVLLIYRVRRSQGLERADMLPATAAAVSIGVVGGLYLIAVQLHVRGHFTDGLRALSTLAALVAPVAFIVSILQRRLKSGLSEDDIRLISRSETIEQMQAALRRVLDDQTLVLAVRSASPSGYLAPSGYPLELGEHTRWQVEVPDRGGRSIGALLVDPTLHRRENAVRAAAVACGIALNDGVLQRDLTTKLSQSQRSRRRLTRASLNEMQRIGHELHDGVNSTLQAVQAHLTRIRVHLRRQMGGTDQTTELGDAVNDAQAAVQVAVKELRDLARGIHPEVLEEGLHSALRRKFDGVPLPITLDIDDRRTPLEVEFLMYRLASEAVNNALKHADATAVAVTTGVADGVATVRISDNGRGGARAEPDSGLEALREGVRSLRGELTITSAPGEGTVIEGVIPCE</sequence>
<evidence type="ECO:0000313" key="12">
    <source>
        <dbReference type="EMBL" id="MBM2618268.1"/>
    </source>
</evidence>
<feature type="transmembrane region" description="Helical" evidence="9">
    <location>
        <begin position="41"/>
        <end position="63"/>
    </location>
</feature>
<keyword evidence="9" id="KW-0812">Transmembrane</keyword>
<feature type="transmembrane region" description="Helical" evidence="9">
    <location>
        <begin position="211"/>
        <end position="232"/>
    </location>
</feature>
<dbReference type="EMBL" id="JAENHP010000007">
    <property type="protein sequence ID" value="MBM2618268.1"/>
    <property type="molecule type" value="Genomic_DNA"/>
</dbReference>
<keyword evidence="8" id="KW-0902">Two-component regulatory system</keyword>
<keyword evidence="9" id="KW-0472">Membrane</keyword>
<feature type="domain" description="Signal transduction histidine kinase subgroup 3 dimerisation and phosphoacceptor" evidence="11">
    <location>
        <begin position="402"/>
        <end position="472"/>
    </location>
</feature>
<evidence type="ECO:0000256" key="7">
    <source>
        <dbReference type="ARBA" id="ARBA00022840"/>
    </source>
</evidence>
<dbReference type="EC" id="2.7.13.3" evidence="2"/>
<dbReference type="PANTHER" id="PTHR24421">
    <property type="entry name" value="NITRATE/NITRITE SENSOR PROTEIN NARX-RELATED"/>
    <property type="match status" value="1"/>
</dbReference>
<dbReference type="Pfam" id="PF07730">
    <property type="entry name" value="HisKA_3"/>
    <property type="match status" value="1"/>
</dbReference>
<feature type="transmembrane region" description="Helical" evidence="9">
    <location>
        <begin position="244"/>
        <end position="265"/>
    </location>
</feature>
<keyword evidence="3" id="KW-0597">Phosphoprotein</keyword>
<evidence type="ECO:0000256" key="9">
    <source>
        <dbReference type="SAM" id="Phobius"/>
    </source>
</evidence>
<keyword evidence="13" id="KW-1185">Reference proteome</keyword>
<dbReference type="PANTHER" id="PTHR24421:SF10">
    <property type="entry name" value="NITRATE_NITRITE SENSOR PROTEIN NARQ"/>
    <property type="match status" value="1"/>
</dbReference>
<dbReference type="Gene3D" id="1.20.5.1930">
    <property type="match status" value="1"/>
</dbReference>
<evidence type="ECO:0000259" key="10">
    <source>
        <dbReference type="Pfam" id="PF02518"/>
    </source>
</evidence>
<name>A0ABS2AEK7_9ACTN</name>
<keyword evidence="4" id="KW-0808">Transferase</keyword>
<dbReference type="InterPro" id="IPR036890">
    <property type="entry name" value="HATPase_C_sf"/>
</dbReference>
<accession>A0ABS2AEK7</accession>
<evidence type="ECO:0000256" key="8">
    <source>
        <dbReference type="ARBA" id="ARBA00023012"/>
    </source>
</evidence>
<evidence type="ECO:0000256" key="2">
    <source>
        <dbReference type="ARBA" id="ARBA00012438"/>
    </source>
</evidence>
<feature type="transmembrane region" description="Helical" evidence="9">
    <location>
        <begin position="132"/>
        <end position="151"/>
    </location>
</feature>
<evidence type="ECO:0000256" key="5">
    <source>
        <dbReference type="ARBA" id="ARBA00022741"/>
    </source>
</evidence>
<feature type="transmembrane region" description="Helical" evidence="9">
    <location>
        <begin position="70"/>
        <end position="88"/>
    </location>
</feature>
<dbReference type="InterPro" id="IPR003594">
    <property type="entry name" value="HATPase_dom"/>
</dbReference>
<keyword evidence="7" id="KW-0067">ATP-binding</keyword>
<keyword evidence="6" id="KW-0418">Kinase</keyword>
<evidence type="ECO:0000256" key="1">
    <source>
        <dbReference type="ARBA" id="ARBA00000085"/>
    </source>
</evidence>
<keyword evidence="9" id="KW-1133">Transmembrane helix</keyword>
<protein>
    <recommendedName>
        <fullName evidence="2">histidine kinase</fullName>
        <ecNumber evidence="2">2.7.13.3</ecNumber>
    </recommendedName>
</protein>
<proteinExistence type="predicted"/>
<evidence type="ECO:0000259" key="11">
    <source>
        <dbReference type="Pfam" id="PF07730"/>
    </source>
</evidence>
<reference evidence="12 13" key="1">
    <citation type="submission" date="2021-01" db="EMBL/GenBank/DDBJ databases">
        <title>Actinoplanes sp. nov. LDG1-06 isolated from lichen.</title>
        <authorList>
            <person name="Saeng-In P."/>
            <person name="Phongsopitanun W."/>
            <person name="Kanchanasin P."/>
            <person name="Yuki M."/>
            <person name="Kudo T."/>
            <person name="Ohkuma M."/>
            <person name="Tanasupawat S."/>
        </authorList>
    </citation>
    <scope>NUCLEOTIDE SEQUENCE [LARGE SCALE GENOMIC DNA]</scope>
    <source>
        <strain evidence="12 13">LDG1-06</strain>
    </source>
</reference>
<comment type="caution">
    <text evidence="12">The sequence shown here is derived from an EMBL/GenBank/DDBJ whole genome shotgun (WGS) entry which is preliminary data.</text>
</comment>
<dbReference type="Gene3D" id="3.30.565.10">
    <property type="entry name" value="Histidine kinase-like ATPase, C-terminal domain"/>
    <property type="match status" value="1"/>
</dbReference>
<dbReference type="InterPro" id="IPR050482">
    <property type="entry name" value="Sensor_HK_TwoCompSys"/>
</dbReference>
<dbReference type="InterPro" id="IPR011712">
    <property type="entry name" value="Sig_transdc_His_kin_sub3_dim/P"/>
</dbReference>
<comment type="catalytic activity">
    <reaction evidence="1">
        <text>ATP + protein L-histidine = ADP + protein N-phospho-L-histidine.</text>
        <dbReference type="EC" id="2.7.13.3"/>
    </reaction>
</comment>